<proteinExistence type="predicted"/>
<evidence type="ECO:0000313" key="1">
    <source>
        <dbReference type="EMBL" id="KOA18171.1"/>
    </source>
</evidence>
<dbReference type="EMBL" id="LHUR01000042">
    <property type="protein sequence ID" value="KOA18171.1"/>
    <property type="molecule type" value="Genomic_DNA"/>
</dbReference>
<accession>A0A0L6Z5D7</accession>
<reference evidence="2" key="1">
    <citation type="submission" date="2015-08" db="EMBL/GenBank/DDBJ databases">
        <title>Genome sequence of the strict anaerobe Clostridium homopropionicum LuHBu1 (DSM 5847T).</title>
        <authorList>
            <person name="Poehlein A."/>
            <person name="Beck M."/>
            <person name="Schiel-Bengelsdorf B."/>
            <person name="Bengelsdorf F.R."/>
            <person name="Daniel R."/>
            <person name="Duerre P."/>
        </authorList>
    </citation>
    <scope>NUCLEOTIDE SEQUENCE [LARGE SCALE GENOMIC DNA]</scope>
    <source>
        <strain evidence="2">DSM 5847</strain>
    </source>
</reference>
<evidence type="ECO:0000313" key="2">
    <source>
        <dbReference type="Proteomes" id="UP000037043"/>
    </source>
</evidence>
<dbReference type="AlphaFoldDB" id="A0A0L6Z5D7"/>
<dbReference type="PATRIC" id="fig|1121318.3.peg.3063"/>
<comment type="caution">
    <text evidence="1">The sequence shown here is derived from an EMBL/GenBank/DDBJ whole genome shotgun (WGS) entry which is preliminary data.</text>
</comment>
<protein>
    <submittedName>
        <fullName evidence="1">Uncharacterized protein</fullName>
    </submittedName>
</protein>
<name>A0A0L6Z5D7_9CLOT</name>
<gene>
    <name evidence="1" type="ORF">CLHOM_30470</name>
</gene>
<keyword evidence="2" id="KW-1185">Reference proteome</keyword>
<sequence length="84" mass="9894">MMIFICLLLSLLILLFHKFIFQEGNPINIAYSILKLNITKIEYVRATSKPERYIFKCNDYEDKGIKTLGKILYNKGFKLTDEEL</sequence>
<dbReference type="Proteomes" id="UP000037043">
    <property type="component" value="Unassembled WGS sequence"/>
</dbReference>
<organism evidence="1 2">
    <name type="scientific">Clostridium homopropionicum DSM 5847</name>
    <dbReference type="NCBI Taxonomy" id="1121318"/>
    <lineage>
        <taxon>Bacteria</taxon>
        <taxon>Bacillati</taxon>
        <taxon>Bacillota</taxon>
        <taxon>Clostridia</taxon>
        <taxon>Eubacteriales</taxon>
        <taxon>Clostridiaceae</taxon>
        <taxon>Clostridium</taxon>
    </lineage>
</organism>